<evidence type="ECO:0000256" key="6">
    <source>
        <dbReference type="ARBA" id="ARBA00023277"/>
    </source>
</evidence>
<proteinExistence type="inferred from homology"/>
<comment type="caution">
    <text evidence="11">The sequence shown here is derived from an EMBL/GenBank/DDBJ whole genome shotgun (WGS) entry which is preliminary data.</text>
</comment>
<comment type="similarity">
    <text evidence="10">Belongs to the glycosyl hydrolase family 6.</text>
</comment>
<evidence type="ECO:0000313" key="11">
    <source>
        <dbReference type="EMBL" id="KAL2872104.1"/>
    </source>
</evidence>
<keyword evidence="3 10" id="KW-0378">Hydrolase</keyword>
<dbReference type="PIRSF" id="PIRSF001100">
    <property type="entry name" value="Beta_cellobiohydrolase"/>
    <property type="match status" value="1"/>
</dbReference>
<dbReference type="PRINTS" id="PR00733">
    <property type="entry name" value="GLHYDRLASE6"/>
</dbReference>
<dbReference type="PANTHER" id="PTHR34876:SF4">
    <property type="entry name" value="1,4-BETA-D-GLUCAN CELLOBIOHYDROLASE C-RELATED"/>
    <property type="match status" value="1"/>
</dbReference>
<keyword evidence="6 10" id="KW-0119">Carbohydrate metabolism</keyword>
<dbReference type="Pfam" id="PF01341">
    <property type="entry name" value="Glyco_hydro_6"/>
    <property type="match status" value="1"/>
</dbReference>
<evidence type="ECO:0000313" key="12">
    <source>
        <dbReference type="Proteomes" id="UP001610432"/>
    </source>
</evidence>
<dbReference type="RefSeq" id="XP_070891083.1">
    <property type="nucleotide sequence ID" value="XM_071035710.1"/>
</dbReference>
<evidence type="ECO:0000256" key="8">
    <source>
        <dbReference type="ARBA" id="ARBA00023326"/>
    </source>
</evidence>
<organism evidence="11 12">
    <name type="scientific">Aspergillus lucknowensis</name>
    <dbReference type="NCBI Taxonomy" id="176173"/>
    <lineage>
        <taxon>Eukaryota</taxon>
        <taxon>Fungi</taxon>
        <taxon>Dikarya</taxon>
        <taxon>Ascomycota</taxon>
        <taxon>Pezizomycotina</taxon>
        <taxon>Eurotiomycetes</taxon>
        <taxon>Eurotiomycetidae</taxon>
        <taxon>Eurotiales</taxon>
        <taxon>Aspergillaceae</taxon>
        <taxon>Aspergillus</taxon>
        <taxon>Aspergillus subgen. Nidulantes</taxon>
    </lineage>
</organism>
<evidence type="ECO:0000256" key="7">
    <source>
        <dbReference type="ARBA" id="ARBA00023295"/>
    </source>
</evidence>
<reference evidence="11 12" key="1">
    <citation type="submission" date="2024-07" db="EMBL/GenBank/DDBJ databases">
        <title>Section-level genome sequencing and comparative genomics of Aspergillus sections Usti and Cavernicolus.</title>
        <authorList>
            <consortium name="Lawrence Berkeley National Laboratory"/>
            <person name="Nybo J.L."/>
            <person name="Vesth T.C."/>
            <person name="Theobald S."/>
            <person name="Frisvad J.C."/>
            <person name="Larsen T.O."/>
            <person name="Kjaerboelling I."/>
            <person name="Rothschild-Mancinelli K."/>
            <person name="Lyhne E.K."/>
            <person name="Kogle M.E."/>
            <person name="Barry K."/>
            <person name="Clum A."/>
            <person name="Na H."/>
            <person name="Ledsgaard L."/>
            <person name="Lin J."/>
            <person name="Lipzen A."/>
            <person name="Kuo A."/>
            <person name="Riley R."/>
            <person name="Mondo S."/>
            <person name="Labutti K."/>
            <person name="Haridas S."/>
            <person name="Pangalinan J."/>
            <person name="Salamov A.A."/>
            <person name="Simmons B.A."/>
            <person name="Magnuson J.K."/>
            <person name="Chen J."/>
            <person name="Drula E."/>
            <person name="Henrissat B."/>
            <person name="Wiebenga A."/>
            <person name="Lubbers R.J."/>
            <person name="Gomes A.C."/>
            <person name="Macurrencykelacurrency M.R."/>
            <person name="Stajich J."/>
            <person name="Grigoriev I.V."/>
            <person name="Mortensen U.H."/>
            <person name="De Vries R.P."/>
            <person name="Baker S.E."/>
            <person name="Andersen M.R."/>
        </authorList>
    </citation>
    <scope>NUCLEOTIDE SEQUENCE [LARGE SCALE GENOMIC DNA]</scope>
    <source>
        <strain evidence="11 12">CBS 449.75</strain>
    </source>
</reference>
<accession>A0ABR4M676</accession>
<protein>
    <recommendedName>
        <fullName evidence="10">Glucanase</fullName>
        <ecNumber evidence="10">3.2.1.-</ecNumber>
    </recommendedName>
</protein>
<evidence type="ECO:0000256" key="2">
    <source>
        <dbReference type="ARBA" id="ARBA00022729"/>
    </source>
</evidence>
<evidence type="ECO:0000256" key="4">
    <source>
        <dbReference type="ARBA" id="ARBA00023001"/>
    </source>
</evidence>
<evidence type="ECO:0000256" key="10">
    <source>
        <dbReference type="RuleBase" id="RU361186"/>
    </source>
</evidence>
<keyword evidence="2 10" id="KW-0732">Signal</keyword>
<dbReference type="PROSITE" id="PS00655">
    <property type="entry name" value="GLYCOSYL_HYDROL_F6_1"/>
    <property type="match status" value="1"/>
</dbReference>
<dbReference type="InterPro" id="IPR036434">
    <property type="entry name" value="Beta_cellobiohydrolase_sf"/>
</dbReference>
<dbReference type="GeneID" id="98150782"/>
<dbReference type="InterPro" id="IPR016288">
    <property type="entry name" value="Beta_cellobiohydrolase"/>
</dbReference>
<dbReference type="EMBL" id="JBFXLQ010000002">
    <property type="protein sequence ID" value="KAL2872104.1"/>
    <property type="molecule type" value="Genomic_DNA"/>
</dbReference>
<keyword evidence="4 10" id="KW-0136">Cellulose degradation</keyword>
<keyword evidence="7 10" id="KW-0326">Glycosidase</keyword>
<comment type="catalytic activity">
    <reaction evidence="1">
        <text>Hydrolysis of (1-&gt;4)-beta-D-glucosidic linkages in cellulose and cellotetraose, releasing cellobiose from the non-reducing ends of the chains.</text>
        <dbReference type="EC" id="3.2.1.91"/>
    </reaction>
</comment>
<evidence type="ECO:0000256" key="9">
    <source>
        <dbReference type="PROSITE-ProRule" id="PRU10056"/>
    </source>
</evidence>
<sequence length="406" mass="42787">MQSVNIRALMALAPFLGAVNALPQATGSSTTVTPTPTGGGPAVTITGNPFEGYQQYANPYYSSEVISLAVPSMTGSLAEQASAAAEIPSFHWMDTADKVPTMGEYLADIRSKNAAGADPPLAGLFVVYDLPDRDCAALASNGEYSIADGGVEKYKAYIDSIKAIAVEYSDTNIIFVVEPDSLANLVTNLSVEKCANAQDAYLECTNYAITQLDLPNVSMYLDAGHAGWLGWPANIGPAAELFASVYTNASSPASVRGLATNVANYNAFSIDTCPSYTSENEICDEKSYINNFAPELSAAGFDAHFITDTGRNGKQPTGQVEWGDWCNSKGTGFGARPSSDTGDELVDAFVWVKPGGESDGTSDTSAERYDAHCGAEAALKPAPEAGTWFQAYFEQLVENANPPLGS</sequence>
<feature type="signal peptide" evidence="10">
    <location>
        <begin position="1"/>
        <end position="21"/>
    </location>
</feature>
<dbReference type="EC" id="3.2.1.-" evidence="10"/>
<dbReference type="InterPro" id="IPR001524">
    <property type="entry name" value="Glyco_hydro_6_CS"/>
</dbReference>
<gene>
    <name evidence="11" type="ORF">BJX67DRAFT_99348</name>
</gene>
<dbReference type="Proteomes" id="UP001610432">
    <property type="component" value="Unassembled WGS sequence"/>
</dbReference>
<name>A0ABR4M676_9EURO</name>
<feature type="chain" id="PRO_5045001553" description="Glucanase" evidence="10">
    <location>
        <begin position="22"/>
        <end position="406"/>
    </location>
</feature>
<keyword evidence="12" id="KW-1185">Reference proteome</keyword>
<feature type="active site" evidence="9">
    <location>
        <position position="134"/>
    </location>
</feature>
<evidence type="ECO:0000256" key="5">
    <source>
        <dbReference type="ARBA" id="ARBA00023157"/>
    </source>
</evidence>
<dbReference type="Gene3D" id="3.20.20.40">
    <property type="entry name" value="1, 4-beta cellobiohydrolase"/>
    <property type="match status" value="1"/>
</dbReference>
<keyword evidence="5" id="KW-1015">Disulfide bond</keyword>
<evidence type="ECO:0000256" key="3">
    <source>
        <dbReference type="ARBA" id="ARBA00022801"/>
    </source>
</evidence>
<dbReference type="PANTHER" id="PTHR34876">
    <property type="match status" value="1"/>
</dbReference>
<keyword evidence="8 10" id="KW-0624">Polysaccharide degradation</keyword>
<evidence type="ECO:0000256" key="1">
    <source>
        <dbReference type="ARBA" id="ARBA00001641"/>
    </source>
</evidence>
<dbReference type="SUPFAM" id="SSF51989">
    <property type="entry name" value="Glycosyl hydrolases family 6, cellulases"/>
    <property type="match status" value="1"/>
</dbReference>